<dbReference type="GO" id="GO:0003677">
    <property type="term" value="F:DNA binding"/>
    <property type="evidence" value="ECO:0007669"/>
    <property type="project" value="InterPro"/>
</dbReference>
<dbReference type="GO" id="GO:0006355">
    <property type="term" value="P:regulation of DNA-templated transcription"/>
    <property type="evidence" value="ECO:0007669"/>
    <property type="project" value="InterPro"/>
</dbReference>
<evidence type="ECO:0000313" key="1">
    <source>
        <dbReference type="EMBL" id="KKN95859.1"/>
    </source>
</evidence>
<dbReference type="GO" id="GO:0008270">
    <property type="term" value="F:zinc ion binding"/>
    <property type="evidence" value="ECO:0007669"/>
    <property type="project" value="InterPro"/>
</dbReference>
<dbReference type="AlphaFoldDB" id="A0A0F9UVV5"/>
<evidence type="ECO:0008006" key="2">
    <source>
        <dbReference type="Google" id="ProtNLM"/>
    </source>
</evidence>
<name>A0A0F9UVV5_9ZZZZ</name>
<protein>
    <recommendedName>
        <fullName evidence="2">MucR family transcriptional regulator</fullName>
    </recommendedName>
</protein>
<dbReference type="Gene3D" id="1.10.10.1550">
    <property type="entry name" value="ROS/MUCR transcriptional regulator protein"/>
    <property type="match status" value="1"/>
</dbReference>
<dbReference type="EMBL" id="LAZR01000068">
    <property type="protein sequence ID" value="KKN95859.1"/>
    <property type="molecule type" value="Genomic_DNA"/>
</dbReference>
<accession>A0A0F9UVV5</accession>
<reference evidence="1" key="1">
    <citation type="journal article" date="2015" name="Nature">
        <title>Complex archaea that bridge the gap between prokaryotes and eukaryotes.</title>
        <authorList>
            <person name="Spang A."/>
            <person name="Saw J.H."/>
            <person name="Jorgensen S.L."/>
            <person name="Zaremba-Niedzwiedzka K."/>
            <person name="Martijn J."/>
            <person name="Lind A.E."/>
            <person name="van Eijk R."/>
            <person name="Schleper C."/>
            <person name="Guy L."/>
            <person name="Ettema T.J."/>
        </authorList>
    </citation>
    <scope>NUCLEOTIDE SEQUENCE</scope>
</reference>
<proteinExistence type="predicted"/>
<comment type="caution">
    <text evidence="1">The sequence shown here is derived from an EMBL/GenBank/DDBJ whole genome shotgun (WGS) entry which is preliminary data.</text>
</comment>
<sequence length="187" mass="20188">MKSSDNHSILAEFLGFVREAPSRTDLVKAHPTVTEFTDPPVSEAAVRVIAAFASRESATVKDILALTQALPAALTGLQSAPEKPGMSKFSVQTATETAIPAVPVAESVTDDSVTCLCCGRSFTMLKRHLRAEHGLSEGDYRIKFNLDDDHPLVAPNYSLRKADYAKKAGLGRYARDEAVQENLGTQL</sequence>
<gene>
    <name evidence="1" type="ORF">LCGC14_0173580</name>
</gene>
<dbReference type="Pfam" id="PF05443">
    <property type="entry name" value="ROS_MUCR"/>
    <property type="match status" value="1"/>
</dbReference>
<dbReference type="InterPro" id="IPR008807">
    <property type="entry name" value="ROS_MUCR"/>
</dbReference>
<organism evidence="1">
    <name type="scientific">marine sediment metagenome</name>
    <dbReference type="NCBI Taxonomy" id="412755"/>
    <lineage>
        <taxon>unclassified sequences</taxon>
        <taxon>metagenomes</taxon>
        <taxon>ecological metagenomes</taxon>
    </lineage>
</organism>
<dbReference type="InterPro" id="IPR041920">
    <property type="entry name" value="ROS/MUCR_sf"/>
</dbReference>